<dbReference type="EMBL" id="LBZA01000023">
    <property type="protein sequence ID" value="KKR63527.1"/>
    <property type="molecule type" value="Genomic_DNA"/>
</dbReference>
<keyword evidence="1" id="KW-0472">Membrane</keyword>
<comment type="caution">
    <text evidence="2">The sequence shown here is derived from an EMBL/GenBank/DDBJ whole genome shotgun (WGS) entry which is preliminary data.</text>
</comment>
<keyword evidence="1" id="KW-0812">Transmembrane</keyword>
<reference evidence="2 3" key="1">
    <citation type="journal article" date="2015" name="Nature">
        <title>rRNA introns, odd ribosomes, and small enigmatic genomes across a large radiation of phyla.</title>
        <authorList>
            <person name="Brown C.T."/>
            <person name="Hug L.A."/>
            <person name="Thomas B.C."/>
            <person name="Sharon I."/>
            <person name="Castelle C.J."/>
            <person name="Singh A."/>
            <person name="Wilkins M.J."/>
            <person name="Williams K.H."/>
            <person name="Banfield J.F."/>
        </authorList>
    </citation>
    <scope>NUCLEOTIDE SEQUENCE [LARGE SCALE GENOMIC DNA]</scope>
</reference>
<feature type="transmembrane region" description="Helical" evidence="1">
    <location>
        <begin position="21"/>
        <end position="40"/>
    </location>
</feature>
<evidence type="ECO:0000313" key="2">
    <source>
        <dbReference type="EMBL" id="KKR63527.1"/>
    </source>
</evidence>
<name>A0A0G0VL55_9BACT</name>
<gene>
    <name evidence="2" type="ORF">UU02_C0023G0005</name>
</gene>
<proteinExistence type="predicted"/>
<evidence type="ECO:0000256" key="1">
    <source>
        <dbReference type="SAM" id="Phobius"/>
    </source>
</evidence>
<dbReference type="AlphaFoldDB" id="A0A0G0VL55"/>
<sequence length="308" mass="34144">MKSARRQAIADRKKKKEKHSFPLFKFFIPIALAAVLYLFLRANTHVWNGKDKVSLVFREGVGNIGVTVLDPVLSEVTTLIIPGDTQVDIARNYGTFRIKNVWQLGVNEKIGGSLLAETVTQNFLFPVFLWNSKSPGLDEGEAGRILNFIFLPGQTNISFGDRLRMGFFAMGVQELDRSKIDLGKSQFLDKKKLNDGEPGYVISGPVSQRLTVYFSDNETGDQNIRVNITDATGTSGISEKLGEILQVIGGKVVSIDKKSVSEDSDCVVTGLNYEAVKKISNLFSCKVGSDKTSFDLDIRMGREFAKRF</sequence>
<evidence type="ECO:0008006" key="4">
    <source>
        <dbReference type="Google" id="ProtNLM"/>
    </source>
</evidence>
<accession>A0A0G0VL55</accession>
<protein>
    <recommendedName>
        <fullName evidence="4">LytR/CpsA/Psr regulator C-terminal domain-containing protein</fullName>
    </recommendedName>
</protein>
<dbReference type="Proteomes" id="UP000034293">
    <property type="component" value="Unassembled WGS sequence"/>
</dbReference>
<keyword evidence="1" id="KW-1133">Transmembrane helix</keyword>
<organism evidence="2 3">
    <name type="scientific">Candidatus Woesebacteria bacterium GW2011_GWA1_40_43</name>
    <dbReference type="NCBI Taxonomy" id="1618553"/>
    <lineage>
        <taxon>Bacteria</taxon>
        <taxon>Candidatus Woeseibacteriota</taxon>
    </lineage>
</organism>
<evidence type="ECO:0000313" key="3">
    <source>
        <dbReference type="Proteomes" id="UP000034293"/>
    </source>
</evidence>